<dbReference type="RefSeq" id="XP_024345014.1">
    <property type="nucleotide sequence ID" value="XM_024483684.1"/>
</dbReference>
<reference evidence="3 4" key="1">
    <citation type="submission" date="2017-04" db="EMBL/GenBank/DDBJ databases">
        <title>Genome Sequence of the Model Brown-Rot Fungus Postia placenta SB12.</title>
        <authorList>
            <consortium name="DOE Joint Genome Institute"/>
            <person name="Gaskell J."/>
            <person name="Kersten P."/>
            <person name="Larrondo L.F."/>
            <person name="Canessa P."/>
            <person name="Martinez D."/>
            <person name="Hibbett D."/>
            <person name="Schmoll M."/>
            <person name="Kubicek C.P."/>
            <person name="Martinez A.T."/>
            <person name="Yadav J."/>
            <person name="Master E."/>
            <person name="Magnuson J.K."/>
            <person name="James T."/>
            <person name="Yaver D."/>
            <person name="Berka R."/>
            <person name="Labutti K."/>
            <person name="Lipzen A."/>
            <person name="Aerts A."/>
            <person name="Barry K."/>
            <person name="Henrissat B."/>
            <person name="Blanchette R."/>
            <person name="Grigoriev I."/>
            <person name="Cullen D."/>
        </authorList>
    </citation>
    <scope>NUCLEOTIDE SEQUENCE [LARGE SCALE GENOMIC DNA]</scope>
    <source>
        <strain evidence="3 4">MAD-698-R-SB12</strain>
    </source>
</reference>
<gene>
    <name evidence="3" type="ORF">POSPLADRAFT_1127952</name>
</gene>
<keyword evidence="2" id="KW-1133">Transmembrane helix</keyword>
<name>A0A1X6NI68_9APHY</name>
<keyword evidence="4" id="KW-1185">Reference proteome</keyword>
<feature type="transmembrane region" description="Helical" evidence="2">
    <location>
        <begin position="35"/>
        <end position="56"/>
    </location>
</feature>
<evidence type="ECO:0000256" key="2">
    <source>
        <dbReference type="SAM" id="Phobius"/>
    </source>
</evidence>
<sequence length="242" mass="26973">MYAFDVVFLITASVSTLVAALRVHAVSGRNWRWVLPVWLLGMVPVGINIVSTWSMTSRDRPSRIRRRLGHTCDLRNMVLHWSYKLCKITIDIYIFLDDGTYFMYSIISLLNTVDLTMNAINNTRFHSSTIDITILITAMSSILISRFLICIREAAERTTQEFSSPSFVDSQGKSSPQAWLSSAEFAADIDNPSAGDSNADAFSDLDDDLNSRGEDDAGEVESNEIEFEEYAASASSIDARSS</sequence>
<evidence type="ECO:0000313" key="3">
    <source>
        <dbReference type="EMBL" id="OSX68220.1"/>
    </source>
</evidence>
<keyword evidence="2" id="KW-0812">Transmembrane</keyword>
<dbReference type="OrthoDB" id="10301525at2759"/>
<protein>
    <submittedName>
        <fullName evidence="3">Uncharacterized protein</fullName>
    </submittedName>
</protein>
<feature type="transmembrane region" description="Helical" evidence="2">
    <location>
        <begin position="132"/>
        <end position="149"/>
    </location>
</feature>
<feature type="region of interest" description="Disordered" evidence="1">
    <location>
        <begin position="189"/>
        <end position="225"/>
    </location>
</feature>
<organism evidence="3 4">
    <name type="scientific">Postia placenta MAD-698-R-SB12</name>
    <dbReference type="NCBI Taxonomy" id="670580"/>
    <lineage>
        <taxon>Eukaryota</taxon>
        <taxon>Fungi</taxon>
        <taxon>Dikarya</taxon>
        <taxon>Basidiomycota</taxon>
        <taxon>Agaricomycotina</taxon>
        <taxon>Agaricomycetes</taxon>
        <taxon>Polyporales</taxon>
        <taxon>Adustoporiaceae</taxon>
        <taxon>Rhodonia</taxon>
    </lineage>
</organism>
<dbReference type="Proteomes" id="UP000194127">
    <property type="component" value="Unassembled WGS sequence"/>
</dbReference>
<dbReference type="EMBL" id="KZ110591">
    <property type="protein sequence ID" value="OSX68220.1"/>
    <property type="molecule type" value="Genomic_DNA"/>
</dbReference>
<dbReference type="GeneID" id="36328633"/>
<proteinExistence type="predicted"/>
<evidence type="ECO:0000256" key="1">
    <source>
        <dbReference type="SAM" id="MobiDB-lite"/>
    </source>
</evidence>
<evidence type="ECO:0000313" key="4">
    <source>
        <dbReference type="Proteomes" id="UP000194127"/>
    </source>
</evidence>
<feature type="compositionally biased region" description="Acidic residues" evidence="1">
    <location>
        <begin position="216"/>
        <end position="225"/>
    </location>
</feature>
<accession>A0A1X6NI68</accession>
<keyword evidence="2" id="KW-0472">Membrane</keyword>
<dbReference type="AlphaFoldDB" id="A0A1X6NI68"/>